<reference evidence="2" key="1">
    <citation type="journal article" date="2017" name="Nat. Ecol. Evol.">
        <title>Genome expansion and lineage-specific genetic innovations in the forest pathogenic fungi Armillaria.</title>
        <authorList>
            <person name="Sipos G."/>
            <person name="Prasanna A.N."/>
            <person name="Walter M.C."/>
            <person name="O'Connor E."/>
            <person name="Balint B."/>
            <person name="Krizsan K."/>
            <person name="Kiss B."/>
            <person name="Hess J."/>
            <person name="Varga T."/>
            <person name="Slot J."/>
            <person name="Riley R."/>
            <person name="Boka B."/>
            <person name="Rigling D."/>
            <person name="Barry K."/>
            <person name="Lee J."/>
            <person name="Mihaltcheva S."/>
            <person name="LaButti K."/>
            <person name="Lipzen A."/>
            <person name="Waldron R."/>
            <person name="Moloney N.M."/>
            <person name="Sperisen C."/>
            <person name="Kredics L."/>
            <person name="Vagvoelgyi C."/>
            <person name="Patrignani A."/>
            <person name="Fitzpatrick D."/>
            <person name="Nagy I."/>
            <person name="Doyle S."/>
            <person name="Anderson J.B."/>
            <person name="Grigoriev I.V."/>
            <person name="Gueldener U."/>
            <person name="Muensterkoetter M."/>
            <person name="Nagy L.G."/>
        </authorList>
    </citation>
    <scope>NUCLEOTIDE SEQUENCE [LARGE SCALE GENOMIC DNA]</scope>
    <source>
        <strain evidence="2">C18/9</strain>
    </source>
</reference>
<protein>
    <submittedName>
        <fullName evidence="1">Uncharacterized protein</fullName>
    </submittedName>
</protein>
<sequence>MDALADNGIHYPLMWKKLLGRYVGKGMLFHDVRDIFTIEICLNLVTSIYLPQHSPPESYSCTLAYASVTYYKQKLMTGLLTFFSTSEADNDAVSDERRLLLAIVRALAPDAAPSIFNSHQCYPLDRDSTISKYQLLHIALHGINNAINDHAIDNPSKQWRTSAFWAIHSYMTSSLFAERSLRNSEDSEFEDLCWTFHADALACMASLMGEGPEDWVVEWNADQAKKPTFFNVLQFIYDERVADIPCLPPVGVIRDPLRHTDSIIGVVGLLFDQAFSQGIPGVYEAFREKDSLRYIEDKSSLRPELIELLRVYITGVSKAVNLPNIQSDIQDLHQATFIRCVCASIS</sequence>
<name>A0A284S2P4_ARMOS</name>
<dbReference type="OMA" id="GGRESCD"/>
<keyword evidence="2" id="KW-1185">Reference proteome</keyword>
<dbReference type="AlphaFoldDB" id="A0A284S2P4"/>
<proteinExistence type="predicted"/>
<accession>A0A284S2P4</accession>
<dbReference type="Proteomes" id="UP000219338">
    <property type="component" value="Unassembled WGS sequence"/>
</dbReference>
<gene>
    <name evidence="1" type="ORF">ARMOST_18784</name>
</gene>
<evidence type="ECO:0000313" key="1">
    <source>
        <dbReference type="EMBL" id="SJL15291.1"/>
    </source>
</evidence>
<dbReference type="EMBL" id="FUEG01000028">
    <property type="protein sequence ID" value="SJL15291.1"/>
    <property type="molecule type" value="Genomic_DNA"/>
</dbReference>
<evidence type="ECO:0000313" key="2">
    <source>
        <dbReference type="Proteomes" id="UP000219338"/>
    </source>
</evidence>
<organism evidence="1 2">
    <name type="scientific">Armillaria ostoyae</name>
    <name type="common">Armillaria root rot fungus</name>
    <dbReference type="NCBI Taxonomy" id="47428"/>
    <lineage>
        <taxon>Eukaryota</taxon>
        <taxon>Fungi</taxon>
        <taxon>Dikarya</taxon>
        <taxon>Basidiomycota</taxon>
        <taxon>Agaricomycotina</taxon>
        <taxon>Agaricomycetes</taxon>
        <taxon>Agaricomycetidae</taxon>
        <taxon>Agaricales</taxon>
        <taxon>Marasmiineae</taxon>
        <taxon>Physalacriaceae</taxon>
        <taxon>Armillaria</taxon>
    </lineage>
</organism>